<dbReference type="Proteomes" id="UP001499841">
    <property type="component" value="Unassembled WGS sequence"/>
</dbReference>
<feature type="domain" description="Glycosyltransferase 2-like" evidence="1">
    <location>
        <begin position="19"/>
        <end position="183"/>
    </location>
</feature>
<keyword evidence="3" id="KW-1185">Reference proteome</keyword>
<dbReference type="RefSeq" id="WP_345037415.1">
    <property type="nucleotide sequence ID" value="NZ_BAABBA010000002.1"/>
</dbReference>
<dbReference type="Gene3D" id="3.90.550.10">
    <property type="entry name" value="Spore Coat Polysaccharide Biosynthesis Protein SpsA, Chain A"/>
    <property type="match status" value="1"/>
</dbReference>
<accession>A0ABP8EQI8</accession>
<dbReference type="InterPro" id="IPR001173">
    <property type="entry name" value="Glyco_trans_2-like"/>
</dbReference>
<name>A0ABP8EQI8_9MICO</name>
<evidence type="ECO:0000313" key="2">
    <source>
        <dbReference type="EMBL" id="GAA4286200.1"/>
    </source>
</evidence>
<sequence length="331" mass="35523">MTERTGAQPGAPPEHLAVSAVVCAYKDERWPLTQRAVKSLTSQTRPAEEIILVVDHNDSLLRRARAALPDVVVLHNAGAKGLSGARNTGVSASAGDVVAFLDDDAEAAPDWLERMVRHYDDPGVLAVGGQVRARWALGRPAWYPAEFDWVVGCSYRGQPTSLAEVRNPIGAAMSFRRTVFETVGGFDVTVGRVGALPVGCEETELSIRARRRWPEGRILHDPSAVVEHHVPASRTNVRYLLSRCWSEGVSKARVARLTGADAALQSERGYVGRTLTSGVVRELAAVRGRRDVHRLARVAAMAAGLASAAAGYTRGSLHPRTVITASTEGAS</sequence>
<dbReference type="SUPFAM" id="SSF53448">
    <property type="entry name" value="Nucleotide-diphospho-sugar transferases"/>
    <property type="match status" value="1"/>
</dbReference>
<organism evidence="2 3">
    <name type="scientific">Georgenia daeguensis</name>
    <dbReference type="NCBI Taxonomy" id="908355"/>
    <lineage>
        <taxon>Bacteria</taxon>
        <taxon>Bacillati</taxon>
        <taxon>Actinomycetota</taxon>
        <taxon>Actinomycetes</taxon>
        <taxon>Micrococcales</taxon>
        <taxon>Bogoriellaceae</taxon>
        <taxon>Georgenia</taxon>
    </lineage>
</organism>
<gene>
    <name evidence="2" type="ORF">GCM10022262_05590</name>
</gene>
<dbReference type="PANTHER" id="PTHR43685:SF3">
    <property type="entry name" value="SLR2126 PROTEIN"/>
    <property type="match status" value="1"/>
</dbReference>
<reference evidence="3" key="1">
    <citation type="journal article" date="2019" name="Int. J. Syst. Evol. Microbiol.">
        <title>The Global Catalogue of Microorganisms (GCM) 10K type strain sequencing project: providing services to taxonomists for standard genome sequencing and annotation.</title>
        <authorList>
            <consortium name="The Broad Institute Genomics Platform"/>
            <consortium name="The Broad Institute Genome Sequencing Center for Infectious Disease"/>
            <person name="Wu L."/>
            <person name="Ma J."/>
        </authorList>
    </citation>
    <scope>NUCLEOTIDE SEQUENCE [LARGE SCALE GENOMIC DNA]</scope>
    <source>
        <strain evidence="3">JCM 17459</strain>
    </source>
</reference>
<dbReference type="PANTHER" id="PTHR43685">
    <property type="entry name" value="GLYCOSYLTRANSFERASE"/>
    <property type="match status" value="1"/>
</dbReference>
<evidence type="ECO:0000259" key="1">
    <source>
        <dbReference type="Pfam" id="PF00535"/>
    </source>
</evidence>
<comment type="caution">
    <text evidence="2">The sequence shown here is derived from an EMBL/GenBank/DDBJ whole genome shotgun (WGS) entry which is preliminary data.</text>
</comment>
<protein>
    <submittedName>
        <fullName evidence="2">Glycosyltransferase family 2 protein</fullName>
    </submittedName>
</protein>
<evidence type="ECO:0000313" key="3">
    <source>
        <dbReference type="Proteomes" id="UP001499841"/>
    </source>
</evidence>
<proteinExistence type="predicted"/>
<dbReference type="Pfam" id="PF00535">
    <property type="entry name" value="Glycos_transf_2"/>
    <property type="match status" value="1"/>
</dbReference>
<dbReference type="InterPro" id="IPR050834">
    <property type="entry name" value="Glycosyltransf_2"/>
</dbReference>
<dbReference type="EMBL" id="BAABBA010000002">
    <property type="protein sequence ID" value="GAA4286200.1"/>
    <property type="molecule type" value="Genomic_DNA"/>
</dbReference>
<dbReference type="InterPro" id="IPR029044">
    <property type="entry name" value="Nucleotide-diphossugar_trans"/>
</dbReference>